<dbReference type="InterPro" id="IPR020846">
    <property type="entry name" value="MFS_dom"/>
</dbReference>
<dbReference type="SUPFAM" id="SSF103473">
    <property type="entry name" value="MFS general substrate transporter"/>
    <property type="match status" value="1"/>
</dbReference>
<keyword evidence="5 8" id="KW-0812">Transmembrane</keyword>
<protein>
    <submittedName>
        <fullName evidence="10">MFS transporter</fullName>
    </submittedName>
</protein>
<comment type="similarity">
    <text evidence="2">Belongs to the major facilitator superfamily. EmrB family.</text>
</comment>
<dbReference type="PROSITE" id="PS50850">
    <property type="entry name" value="MFS"/>
    <property type="match status" value="1"/>
</dbReference>
<feature type="transmembrane region" description="Helical" evidence="8">
    <location>
        <begin position="355"/>
        <end position="379"/>
    </location>
</feature>
<comment type="subcellular location">
    <subcellularLocation>
        <location evidence="1">Cell membrane</location>
        <topology evidence="1">Multi-pass membrane protein</topology>
    </subcellularLocation>
</comment>
<evidence type="ECO:0000313" key="10">
    <source>
        <dbReference type="EMBL" id="NKQ54605.1"/>
    </source>
</evidence>
<proteinExistence type="inferred from homology"/>
<dbReference type="PANTHER" id="PTHR42718">
    <property type="entry name" value="MAJOR FACILITATOR SUPERFAMILY MULTIDRUG TRANSPORTER MFSC"/>
    <property type="match status" value="1"/>
</dbReference>
<evidence type="ECO:0000256" key="5">
    <source>
        <dbReference type="ARBA" id="ARBA00022692"/>
    </source>
</evidence>
<dbReference type="Proteomes" id="UP000715441">
    <property type="component" value="Unassembled WGS sequence"/>
</dbReference>
<feature type="transmembrane region" description="Helical" evidence="8">
    <location>
        <begin position="400"/>
        <end position="419"/>
    </location>
</feature>
<dbReference type="InterPro" id="IPR004638">
    <property type="entry name" value="EmrB-like"/>
</dbReference>
<evidence type="ECO:0000256" key="1">
    <source>
        <dbReference type="ARBA" id="ARBA00004651"/>
    </source>
</evidence>
<evidence type="ECO:0000259" key="9">
    <source>
        <dbReference type="PROSITE" id="PS50850"/>
    </source>
</evidence>
<keyword evidence="11" id="KW-1185">Reference proteome</keyword>
<dbReference type="InterPro" id="IPR011701">
    <property type="entry name" value="MFS"/>
</dbReference>
<reference evidence="10 11" key="1">
    <citation type="submission" date="2020-04" db="EMBL/GenBank/DDBJ databases">
        <title>Novel species.</title>
        <authorList>
            <person name="Teo W.F.A."/>
            <person name="Lipun K."/>
            <person name="Srisuk N."/>
            <person name="Duangmal K."/>
        </authorList>
    </citation>
    <scope>NUCLEOTIDE SEQUENCE [LARGE SCALE GENOMIC DNA]</scope>
    <source>
        <strain evidence="10 11">K13G38</strain>
    </source>
</reference>
<feature type="transmembrane region" description="Helical" evidence="8">
    <location>
        <begin position="431"/>
        <end position="453"/>
    </location>
</feature>
<dbReference type="RefSeq" id="WP_168516674.1">
    <property type="nucleotide sequence ID" value="NZ_JAAXLS010000010.1"/>
</dbReference>
<keyword evidence="6 8" id="KW-1133">Transmembrane helix</keyword>
<feature type="domain" description="Major facilitator superfamily (MFS) profile" evidence="9">
    <location>
        <begin position="9"/>
        <end position="457"/>
    </location>
</feature>
<evidence type="ECO:0000256" key="6">
    <source>
        <dbReference type="ARBA" id="ARBA00022989"/>
    </source>
</evidence>
<dbReference type="Gene3D" id="1.20.1250.20">
    <property type="entry name" value="MFS general substrate transporter like domains"/>
    <property type="match status" value="1"/>
</dbReference>
<feature type="transmembrane region" description="Helical" evidence="8">
    <location>
        <begin position="328"/>
        <end position="349"/>
    </location>
</feature>
<feature type="transmembrane region" description="Helical" evidence="8">
    <location>
        <begin position="263"/>
        <end position="287"/>
    </location>
</feature>
<organism evidence="10 11">
    <name type="scientific">Amycolatopsis acididurans</name>
    <dbReference type="NCBI Taxonomy" id="2724524"/>
    <lineage>
        <taxon>Bacteria</taxon>
        <taxon>Bacillati</taxon>
        <taxon>Actinomycetota</taxon>
        <taxon>Actinomycetes</taxon>
        <taxon>Pseudonocardiales</taxon>
        <taxon>Pseudonocardiaceae</taxon>
        <taxon>Amycolatopsis</taxon>
    </lineage>
</organism>
<feature type="transmembrane region" description="Helical" evidence="8">
    <location>
        <begin position="299"/>
        <end position="316"/>
    </location>
</feature>
<feature type="transmembrane region" description="Helical" evidence="8">
    <location>
        <begin position="134"/>
        <end position="153"/>
    </location>
</feature>
<feature type="transmembrane region" description="Helical" evidence="8">
    <location>
        <begin position="165"/>
        <end position="185"/>
    </location>
</feature>
<feature type="transmembrane region" description="Helical" evidence="8">
    <location>
        <begin position="45"/>
        <end position="63"/>
    </location>
</feature>
<comment type="caution">
    <text evidence="10">The sequence shown here is derived from an EMBL/GenBank/DDBJ whole genome shotgun (WGS) entry which is preliminary data.</text>
</comment>
<feature type="transmembrane region" description="Helical" evidence="8">
    <location>
        <begin position="221"/>
        <end position="242"/>
    </location>
</feature>
<dbReference type="PRINTS" id="PR01036">
    <property type="entry name" value="TCRTETB"/>
</dbReference>
<sequence length="471" mass="49200">MTYRRRLLVLAICCLSLFVVSLDNTIVNVALPSIQREFSAQVSSLQWTIDAYSVVLASLLMLSGSTGDRVGRRRIFQTGLAVFTVGSLLCSLAPNIELLIVFRMMQAVGGSMLNPVAMSIVTNTFTDPAERARAIGIWGSVFGISMALGPVVGGALVDAVGWRSIFWVNVPIGLAAIVLAALFVPESKAPRPRRIDAVGQLLVVVILGSLTYGIIEAPHAGWGSAQTLGCFVLAVLALGALVPYEKRRAEPLLDPRFFASIPFSGATVIAITGFASLSGFLFLNAIYLQTVRGFSPLQAGLLTLPAALMILALSPVSGRLVASRGARLPLTVAGVAIAIAGVLLTTIGAETSIPTLLITYFLFGIGFGLVNPPITNAAVSGMPREQAGVASAVASTSRQVGNVLGVAVLGAVVTSHVRGPVETGFASASHIAWWIMAVSGIAITALGFVVTSLRARRSAERLAVEEMAVHA</sequence>
<evidence type="ECO:0000313" key="11">
    <source>
        <dbReference type="Proteomes" id="UP000715441"/>
    </source>
</evidence>
<evidence type="ECO:0000256" key="3">
    <source>
        <dbReference type="ARBA" id="ARBA00022448"/>
    </source>
</evidence>
<evidence type="ECO:0000256" key="2">
    <source>
        <dbReference type="ARBA" id="ARBA00008537"/>
    </source>
</evidence>
<keyword evidence="3" id="KW-0813">Transport</keyword>
<dbReference type="PANTHER" id="PTHR42718:SF9">
    <property type="entry name" value="MAJOR FACILITATOR SUPERFAMILY MULTIDRUG TRANSPORTER MFSC"/>
    <property type="match status" value="1"/>
</dbReference>
<feature type="transmembrane region" description="Helical" evidence="8">
    <location>
        <begin position="197"/>
        <end position="215"/>
    </location>
</feature>
<name>A0ABX1J819_9PSEU</name>
<keyword evidence="7 8" id="KW-0472">Membrane</keyword>
<evidence type="ECO:0000256" key="4">
    <source>
        <dbReference type="ARBA" id="ARBA00022475"/>
    </source>
</evidence>
<dbReference type="InterPro" id="IPR036259">
    <property type="entry name" value="MFS_trans_sf"/>
</dbReference>
<evidence type="ECO:0000256" key="7">
    <source>
        <dbReference type="ARBA" id="ARBA00023136"/>
    </source>
</evidence>
<dbReference type="NCBIfam" id="TIGR00711">
    <property type="entry name" value="efflux_EmrB"/>
    <property type="match status" value="1"/>
</dbReference>
<dbReference type="CDD" id="cd17321">
    <property type="entry name" value="MFS_MMR_MDR_like"/>
    <property type="match status" value="1"/>
</dbReference>
<dbReference type="EMBL" id="JAAXLS010000010">
    <property type="protein sequence ID" value="NKQ54605.1"/>
    <property type="molecule type" value="Genomic_DNA"/>
</dbReference>
<dbReference type="Pfam" id="PF07690">
    <property type="entry name" value="MFS_1"/>
    <property type="match status" value="1"/>
</dbReference>
<feature type="transmembrane region" description="Helical" evidence="8">
    <location>
        <begin position="75"/>
        <end position="94"/>
    </location>
</feature>
<keyword evidence="4" id="KW-1003">Cell membrane</keyword>
<dbReference type="Gene3D" id="1.20.1720.10">
    <property type="entry name" value="Multidrug resistance protein D"/>
    <property type="match status" value="1"/>
</dbReference>
<evidence type="ECO:0000256" key="8">
    <source>
        <dbReference type="SAM" id="Phobius"/>
    </source>
</evidence>
<accession>A0ABX1J819</accession>
<gene>
    <name evidence="10" type="ORF">HFP15_17120</name>
</gene>
<feature type="transmembrane region" description="Helical" evidence="8">
    <location>
        <begin position="100"/>
        <end position="122"/>
    </location>
</feature>